<dbReference type="PANTHER" id="PTHR36854:SF1">
    <property type="entry name" value="TRANSMEMBRANE PROTEIN"/>
    <property type="match status" value="1"/>
</dbReference>
<evidence type="ECO:0000256" key="2">
    <source>
        <dbReference type="SAM" id="SignalP"/>
    </source>
</evidence>
<accession>A0A6A6TN84</accession>
<proteinExistence type="predicted"/>
<gene>
    <name evidence="3" type="ORF">K491DRAFT_674184</name>
</gene>
<evidence type="ECO:0000313" key="4">
    <source>
        <dbReference type="Proteomes" id="UP000799324"/>
    </source>
</evidence>
<dbReference type="Proteomes" id="UP000799324">
    <property type="component" value="Unassembled WGS sequence"/>
</dbReference>
<protein>
    <submittedName>
        <fullName evidence="3">Uncharacterized protein</fullName>
    </submittedName>
</protein>
<feature type="chain" id="PRO_5025615037" evidence="2">
    <location>
        <begin position="24"/>
        <end position="146"/>
    </location>
</feature>
<name>A0A6A6TN84_9PLEO</name>
<evidence type="ECO:0000313" key="3">
    <source>
        <dbReference type="EMBL" id="KAF2661212.1"/>
    </source>
</evidence>
<dbReference type="PANTHER" id="PTHR36854">
    <property type="entry name" value="CHROMOSOME 9, WHOLE GENOME SHOTGUN SEQUENCE"/>
    <property type="match status" value="1"/>
</dbReference>
<dbReference type="EMBL" id="MU004295">
    <property type="protein sequence ID" value="KAF2661212.1"/>
    <property type="molecule type" value="Genomic_DNA"/>
</dbReference>
<keyword evidence="1" id="KW-0472">Membrane</keyword>
<organism evidence="3 4">
    <name type="scientific">Lophiostoma macrostomum CBS 122681</name>
    <dbReference type="NCBI Taxonomy" id="1314788"/>
    <lineage>
        <taxon>Eukaryota</taxon>
        <taxon>Fungi</taxon>
        <taxon>Dikarya</taxon>
        <taxon>Ascomycota</taxon>
        <taxon>Pezizomycotina</taxon>
        <taxon>Dothideomycetes</taxon>
        <taxon>Pleosporomycetidae</taxon>
        <taxon>Pleosporales</taxon>
        <taxon>Lophiostomataceae</taxon>
        <taxon>Lophiostoma</taxon>
    </lineage>
</organism>
<dbReference type="OrthoDB" id="2142503at2759"/>
<dbReference type="AlphaFoldDB" id="A0A6A6TN84"/>
<keyword evidence="2" id="KW-0732">Signal</keyword>
<evidence type="ECO:0000256" key="1">
    <source>
        <dbReference type="SAM" id="Phobius"/>
    </source>
</evidence>
<reference evidence="3" key="1">
    <citation type="journal article" date="2020" name="Stud. Mycol.">
        <title>101 Dothideomycetes genomes: a test case for predicting lifestyles and emergence of pathogens.</title>
        <authorList>
            <person name="Haridas S."/>
            <person name="Albert R."/>
            <person name="Binder M."/>
            <person name="Bloem J."/>
            <person name="Labutti K."/>
            <person name="Salamov A."/>
            <person name="Andreopoulos B."/>
            <person name="Baker S."/>
            <person name="Barry K."/>
            <person name="Bills G."/>
            <person name="Bluhm B."/>
            <person name="Cannon C."/>
            <person name="Castanera R."/>
            <person name="Culley D."/>
            <person name="Daum C."/>
            <person name="Ezra D."/>
            <person name="Gonzalez J."/>
            <person name="Henrissat B."/>
            <person name="Kuo A."/>
            <person name="Liang C."/>
            <person name="Lipzen A."/>
            <person name="Lutzoni F."/>
            <person name="Magnuson J."/>
            <person name="Mondo S."/>
            <person name="Nolan M."/>
            <person name="Ohm R."/>
            <person name="Pangilinan J."/>
            <person name="Park H.-J."/>
            <person name="Ramirez L."/>
            <person name="Alfaro M."/>
            <person name="Sun H."/>
            <person name="Tritt A."/>
            <person name="Yoshinaga Y."/>
            <person name="Zwiers L.-H."/>
            <person name="Turgeon B."/>
            <person name="Goodwin S."/>
            <person name="Spatafora J."/>
            <person name="Crous P."/>
            <person name="Grigoriev I."/>
        </authorList>
    </citation>
    <scope>NUCLEOTIDE SEQUENCE</scope>
    <source>
        <strain evidence="3">CBS 122681</strain>
    </source>
</reference>
<keyword evidence="1" id="KW-1133">Transmembrane helix</keyword>
<keyword evidence="1" id="KW-0812">Transmembrane</keyword>
<feature type="signal peptide" evidence="2">
    <location>
        <begin position="1"/>
        <end position="23"/>
    </location>
</feature>
<keyword evidence="4" id="KW-1185">Reference proteome</keyword>
<feature type="transmembrane region" description="Helical" evidence="1">
    <location>
        <begin position="102"/>
        <end position="124"/>
    </location>
</feature>
<sequence length="146" mass="16506">MRRHGFWLLLLFAFFTLLSTSLAAKPTSFCKCTCFGNSSIVPLDLPVNSDKPSTPDVDGRASKKTCNDCNRQFCLSYSFCKGEKEDSVFSTCFQRDSAKDQAVVFIFIIATVGLLSYAAVRPWIEQWAERARERRNYIPVSDHGDQ</sequence>